<feature type="compositionally biased region" description="Basic and acidic residues" evidence="8">
    <location>
        <begin position="370"/>
        <end position="385"/>
    </location>
</feature>
<dbReference type="GO" id="GO:0005634">
    <property type="term" value="C:nucleus"/>
    <property type="evidence" value="ECO:0007669"/>
    <property type="project" value="UniProtKB-SubCell"/>
</dbReference>
<evidence type="ECO:0000259" key="9">
    <source>
        <dbReference type="Pfam" id="PF03941"/>
    </source>
</evidence>
<comment type="caution">
    <text evidence="10">The sequence shown here is derived from an EMBL/GenBank/DDBJ whole genome shotgun (WGS) entry which is preliminary data.</text>
</comment>
<gene>
    <name evidence="10" type="ORF">WHR41_07793</name>
</gene>
<name>A0AB34KJ80_9PEZI</name>
<feature type="compositionally biased region" description="Polar residues" evidence="8">
    <location>
        <begin position="577"/>
        <end position="597"/>
    </location>
</feature>
<evidence type="ECO:0000256" key="4">
    <source>
        <dbReference type="ARBA" id="ARBA00022490"/>
    </source>
</evidence>
<feature type="compositionally biased region" description="Basic and acidic residues" evidence="8">
    <location>
        <begin position="844"/>
        <end position="859"/>
    </location>
</feature>
<evidence type="ECO:0000256" key="6">
    <source>
        <dbReference type="ARBA" id="ARBA00023212"/>
    </source>
</evidence>
<dbReference type="InterPro" id="IPR005635">
    <property type="entry name" value="Inner_centromere_prot_ARK-bd"/>
</dbReference>
<feature type="domain" description="Inner centromere protein ARK-binding" evidence="9">
    <location>
        <begin position="1123"/>
        <end position="1181"/>
    </location>
</feature>
<dbReference type="Pfam" id="PF03941">
    <property type="entry name" value="INCENP_ARK-bind"/>
    <property type="match status" value="1"/>
</dbReference>
<evidence type="ECO:0000256" key="2">
    <source>
        <dbReference type="ARBA" id="ARBA00004186"/>
    </source>
</evidence>
<feature type="compositionally biased region" description="Acidic residues" evidence="8">
    <location>
        <begin position="401"/>
        <end position="411"/>
    </location>
</feature>
<feature type="compositionally biased region" description="Polar residues" evidence="8">
    <location>
        <begin position="1023"/>
        <end position="1036"/>
    </location>
</feature>
<evidence type="ECO:0000256" key="1">
    <source>
        <dbReference type="ARBA" id="ARBA00004123"/>
    </source>
</evidence>
<comment type="similarity">
    <text evidence="3">Belongs to the INCENP family.</text>
</comment>
<dbReference type="PANTHER" id="PTHR13142:SF1">
    <property type="entry name" value="INNER CENTROMERE PROTEIN"/>
    <property type="match status" value="1"/>
</dbReference>
<keyword evidence="11" id="KW-1185">Reference proteome</keyword>
<feature type="compositionally biased region" description="Basic and acidic residues" evidence="8">
    <location>
        <begin position="345"/>
        <end position="361"/>
    </location>
</feature>
<comment type="subcellular location">
    <subcellularLocation>
        <location evidence="2">Cytoplasm</location>
        <location evidence="2">Cytoskeleton</location>
        <location evidence="2">Spindle</location>
    </subcellularLocation>
    <subcellularLocation>
        <location evidence="1">Nucleus</location>
    </subcellularLocation>
</comment>
<proteinExistence type="inferred from homology"/>
<keyword evidence="6" id="KW-0206">Cytoskeleton</keyword>
<evidence type="ECO:0000256" key="8">
    <source>
        <dbReference type="SAM" id="MobiDB-lite"/>
    </source>
</evidence>
<dbReference type="Proteomes" id="UP000803884">
    <property type="component" value="Unassembled WGS sequence"/>
</dbReference>
<dbReference type="PANTHER" id="PTHR13142">
    <property type="entry name" value="INNER CENTROMERE PROTEIN"/>
    <property type="match status" value="1"/>
</dbReference>
<dbReference type="AlphaFoldDB" id="A0AB34KJ80"/>
<feature type="region of interest" description="Disordered" evidence="8">
    <location>
        <begin position="1127"/>
        <end position="1146"/>
    </location>
</feature>
<feature type="compositionally biased region" description="Basic and acidic residues" evidence="8">
    <location>
        <begin position="256"/>
        <end position="271"/>
    </location>
</feature>
<feature type="compositionally biased region" description="Polar residues" evidence="8">
    <location>
        <begin position="287"/>
        <end position="305"/>
    </location>
</feature>
<sequence length="1236" mass="136747">MAAARSKAATIGSAQWVQKERDQAAEFVEQEVEEFGYSVRNEMEWLNEHMAEIFSTNAVNYADVFKTPGKLRGKTPRTVRKREALEQRQPLTDIFAPNSQISPTPAKSTPFYDKVTRFQIAEDGENSVSQQRPLSRSKSPQRVGKPGNIDSGYHGMTEDELEADTQTDADTVPSQSLETYTASHENQIPTQKSKDGANESEPVSDESFMSAKEGASQDTSKVQVDAEIEEDNATVPDDDMEVDAPDAQNEQEVDPELSHEPADEPEAKAEPEPIEDLDVGMSHEPSETSSPAQPLQRKSSFTFSSLPAREPLTAKRSIGGRNSNMEAMNRNSVFAKSIGKSFGITHDDGELSQEKSEDAMARGKTSAQLLHERISMLGKAKDSRSSKSIPQALYPQLPQADAEEDENDTQDAPEPPPKDGPTGATVDDEDDDWIAPSKPMPQRQPEQAPSNATPSRPMHKKAISTTVIPSPSRDAIRPTSRLQKTQSVVMSGRVSEPESTTPAGSPASKKNTEQQSASKKLWSAFKSARSLFASSAGSSAAAKLEAHDSPAGKKSKKQPADEAAKANFMKMPGALWSETTFSQTSSRPMSALSGSPSRKTRSSTESDKRKEKDLKAQQKAADELEKAREKERQKANKAQEERFQAERAEAERKERELSEIAAAEAAAQTEQRPATAESEKDREDMPPPPPPKNPAPTGRLRAPSRPVKPTREAVNTKSKPAPVNIRIAAQSQRLNQPSSQDSLPGSKQENAPPPPPKTGLRTNSAQSNSRSSTMPQNNSRVRALEAAARKKEQEEREKQRKADQKRELERKRAAKAEEDRRIEQEKKTEEQRKLQESRLAAQRQAEKQAAEAKRREQQRIEQQQQRQEQQRQDQLRLEQSAAAKAKAAHELAEAIARERAEKQPMPRGDAPGTLRQLGQRTIPDPSVRQIPPNPAKPPKRVLQQEDDDASAQAQRPGVPRNPPSYQQNEAKRRKTEELEQEADQRHSVMAPPKRPSTMRKETLPKFSHGYAHAPPPAAHHSSMFKSTVTSQHQLQHGQRPAHPSQTVQVSNGRIPFAENANPPAAQYHPQHPQAYQGTENASQSKFKTPARPPAFMAPKSAKSAKSAKSSPMYPNGDNIALPEIMTDSEDEDDEDDDATGGFRAPSWVASPALRDLLTQQQLVDPETVFGPISDLKMEEVFKGAKNQERLKRFRDRGSSAMWVETGDAVTSAEKQRDMEARERVYKEGGWSYHNRV</sequence>
<dbReference type="GeneID" id="96009235"/>
<evidence type="ECO:0000256" key="3">
    <source>
        <dbReference type="ARBA" id="ARBA00010042"/>
    </source>
</evidence>
<feature type="compositionally biased region" description="Polar residues" evidence="8">
    <location>
        <begin position="480"/>
        <end position="489"/>
    </location>
</feature>
<feature type="compositionally biased region" description="Basic and acidic residues" evidence="8">
    <location>
        <begin position="602"/>
        <end position="658"/>
    </location>
</feature>
<accession>A0AB34KJ80</accession>
<feature type="compositionally biased region" description="Polar residues" evidence="8">
    <location>
        <begin position="168"/>
        <end position="191"/>
    </location>
</feature>
<feature type="compositionally biased region" description="Acidic residues" evidence="8">
    <location>
        <begin position="1127"/>
        <end position="1138"/>
    </location>
</feature>
<feature type="compositionally biased region" description="Acidic residues" evidence="8">
    <location>
        <begin position="158"/>
        <end position="167"/>
    </location>
</feature>
<organism evidence="10 11">
    <name type="scientific">Cladosporium halotolerans</name>
    <dbReference type="NCBI Taxonomy" id="1052096"/>
    <lineage>
        <taxon>Eukaryota</taxon>
        <taxon>Fungi</taxon>
        <taxon>Dikarya</taxon>
        <taxon>Ascomycota</taxon>
        <taxon>Pezizomycotina</taxon>
        <taxon>Dothideomycetes</taxon>
        <taxon>Dothideomycetidae</taxon>
        <taxon>Cladosporiales</taxon>
        <taxon>Cladosporiaceae</taxon>
        <taxon>Cladosporium</taxon>
    </lineage>
</organism>
<keyword evidence="5" id="KW-0159">Chromosome partition</keyword>
<feature type="compositionally biased region" description="Polar residues" evidence="8">
    <location>
        <begin position="1077"/>
        <end position="1086"/>
    </location>
</feature>
<feature type="compositionally biased region" description="Polar residues" evidence="8">
    <location>
        <begin position="444"/>
        <end position="454"/>
    </location>
</feature>
<feature type="compositionally biased region" description="Basic and acidic residues" evidence="8">
    <location>
        <begin position="787"/>
        <end position="836"/>
    </location>
</feature>
<protein>
    <recommendedName>
        <fullName evidence="9">Inner centromere protein ARK-binding domain-containing protein</fullName>
    </recommendedName>
</protein>
<feature type="region of interest" description="Disordered" evidence="8">
    <location>
        <begin position="342"/>
        <end position="1120"/>
    </location>
</feature>
<feature type="compositionally biased region" description="Polar residues" evidence="8">
    <location>
        <begin position="729"/>
        <end position="749"/>
    </location>
</feature>
<keyword evidence="4" id="KW-0963">Cytoplasm</keyword>
<evidence type="ECO:0000256" key="5">
    <source>
        <dbReference type="ARBA" id="ARBA00022829"/>
    </source>
</evidence>
<evidence type="ECO:0000313" key="10">
    <source>
        <dbReference type="EMBL" id="KAL1583625.1"/>
    </source>
</evidence>
<reference evidence="10 11" key="1">
    <citation type="journal article" date="2020" name="Microbiol. Resour. Announc.">
        <title>Draft Genome Sequence of a Cladosporium Species Isolated from the Mesophotic Ascidian Didemnum maculosum.</title>
        <authorList>
            <person name="Gioti A."/>
            <person name="Siaperas R."/>
            <person name="Nikolaivits E."/>
            <person name="Le Goff G."/>
            <person name="Ouazzani J."/>
            <person name="Kotoulas G."/>
            <person name="Topakas E."/>
        </authorList>
    </citation>
    <scope>NUCLEOTIDE SEQUENCE [LARGE SCALE GENOMIC DNA]</scope>
    <source>
        <strain evidence="10 11">TM138-S3</strain>
    </source>
</reference>
<feature type="compositionally biased region" description="Low complexity" evidence="8">
    <location>
        <begin position="659"/>
        <end position="676"/>
    </location>
</feature>
<feature type="compositionally biased region" description="Acidic residues" evidence="8">
    <location>
        <begin position="226"/>
        <end position="255"/>
    </location>
</feature>
<feature type="compositionally biased region" description="Polar residues" evidence="8">
    <location>
        <begin position="97"/>
        <end position="107"/>
    </location>
</feature>
<dbReference type="RefSeq" id="XP_069226732.1">
    <property type="nucleotide sequence ID" value="XM_069376397.1"/>
</dbReference>
<dbReference type="GO" id="GO:0007059">
    <property type="term" value="P:chromosome segregation"/>
    <property type="evidence" value="ECO:0007669"/>
    <property type="project" value="UniProtKB-KW"/>
</dbReference>
<feature type="compositionally biased region" description="Basic and acidic residues" evidence="8">
    <location>
        <begin position="887"/>
        <end position="904"/>
    </location>
</feature>
<feature type="region of interest" description="Disordered" evidence="8">
    <location>
        <begin position="69"/>
        <end position="110"/>
    </location>
</feature>
<dbReference type="GO" id="GO:0005819">
    <property type="term" value="C:spindle"/>
    <property type="evidence" value="ECO:0007669"/>
    <property type="project" value="UniProtKB-SubCell"/>
</dbReference>
<feature type="compositionally biased region" description="Basic residues" evidence="8">
    <location>
        <begin position="69"/>
        <end position="80"/>
    </location>
</feature>
<dbReference type="EMBL" id="JAAQHG020000033">
    <property type="protein sequence ID" value="KAL1583625.1"/>
    <property type="molecule type" value="Genomic_DNA"/>
</dbReference>
<feature type="compositionally biased region" description="Basic and acidic residues" evidence="8">
    <location>
        <begin position="974"/>
        <end position="986"/>
    </location>
</feature>
<feature type="compositionally biased region" description="Low complexity" evidence="8">
    <location>
        <begin position="527"/>
        <end position="542"/>
    </location>
</feature>
<feature type="region of interest" description="Disordered" evidence="8">
    <location>
        <begin position="122"/>
        <end position="325"/>
    </location>
</feature>
<feature type="compositionally biased region" description="Polar residues" evidence="8">
    <location>
        <begin position="760"/>
        <end position="780"/>
    </location>
</feature>
<keyword evidence="7" id="KW-0539">Nucleus</keyword>
<feature type="compositionally biased region" description="Polar residues" evidence="8">
    <location>
        <begin position="126"/>
        <end position="140"/>
    </location>
</feature>
<feature type="compositionally biased region" description="Low complexity" evidence="8">
    <location>
        <begin position="1059"/>
        <end position="1076"/>
    </location>
</feature>
<feature type="compositionally biased region" description="Low complexity" evidence="8">
    <location>
        <begin position="1093"/>
        <end position="1111"/>
    </location>
</feature>
<evidence type="ECO:0000313" key="11">
    <source>
        <dbReference type="Proteomes" id="UP000803884"/>
    </source>
</evidence>
<evidence type="ECO:0000256" key="7">
    <source>
        <dbReference type="ARBA" id="ARBA00023242"/>
    </source>
</evidence>